<evidence type="ECO:0000256" key="2">
    <source>
        <dbReference type="ARBA" id="ARBA00022448"/>
    </source>
</evidence>
<comment type="similarity">
    <text evidence="1">Belongs to the ligand-gated ion channel (TC 1.A.9) family. Gamma-aminobutyric acid receptor (TC 1.A.9.5) subfamily.</text>
</comment>
<dbReference type="CDD" id="cd19049">
    <property type="entry name" value="LGIC_TM_anion"/>
    <property type="match status" value="1"/>
</dbReference>
<dbReference type="GO" id="GO:0005230">
    <property type="term" value="F:extracellular ligand-gated monoatomic ion channel activity"/>
    <property type="evidence" value="ECO:0007669"/>
    <property type="project" value="InterPro"/>
</dbReference>
<evidence type="ECO:0000256" key="20">
    <source>
        <dbReference type="RuleBase" id="RU000687"/>
    </source>
</evidence>
<proteinExistence type="inferred from homology"/>
<dbReference type="Pfam" id="PF02932">
    <property type="entry name" value="Neur_chan_memb"/>
    <property type="match status" value="1"/>
</dbReference>
<dbReference type="FunFam" id="2.70.170.10:FF:000021">
    <property type="entry name" value="Gamma-aminobutyric acid receptor isoform 3b"/>
    <property type="match status" value="1"/>
</dbReference>
<dbReference type="GO" id="GO:0045211">
    <property type="term" value="C:postsynaptic membrane"/>
    <property type="evidence" value="ECO:0007669"/>
    <property type="project" value="UniProtKB-SubCell"/>
</dbReference>
<dbReference type="Proteomes" id="UP001195483">
    <property type="component" value="Unassembled WGS sequence"/>
</dbReference>
<dbReference type="Pfam" id="PF02931">
    <property type="entry name" value="Neur_chan_LBD"/>
    <property type="match status" value="1"/>
</dbReference>
<dbReference type="InterPro" id="IPR036734">
    <property type="entry name" value="Neur_chan_lig-bd_sf"/>
</dbReference>
<dbReference type="PRINTS" id="PR00253">
    <property type="entry name" value="GABAARECEPTR"/>
</dbReference>
<organism evidence="24 25">
    <name type="scientific">Potamilus streckersoni</name>
    <dbReference type="NCBI Taxonomy" id="2493646"/>
    <lineage>
        <taxon>Eukaryota</taxon>
        <taxon>Metazoa</taxon>
        <taxon>Spiralia</taxon>
        <taxon>Lophotrochozoa</taxon>
        <taxon>Mollusca</taxon>
        <taxon>Bivalvia</taxon>
        <taxon>Autobranchia</taxon>
        <taxon>Heteroconchia</taxon>
        <taxon>Palaeoheterodonta</taxon>
        <taxon>Unionida</taxon>
        <taxon>Unionoidea</taxon>
        <taxon>Unionidae</taxon>
        <taxon>Ambleminae</taxon>
        <taxon>Lampsilini</taxon>
        <taxon>Potamilus</taxon>
    </lineage>
</organism>
<evidence type="ECO:0000256" key="9">
    <source>
        <dbReference type="ARBA" id="ARBA00023136"/>
    </source>
</evidence>
<evidence type="ECO:0000256" key="21">
    <source>
        <dbReference type="SAM" id="MobiDB-lite"/>
    </source>
</evidence>
<sequence length="439" mass="51138">MVQLRCHHLFVWSLVLFSSMGIQRCENSKKMQEMSAALDRMLMNYDKRIRPDYGGDPVEVTVNFNVRSMGPISEMDMIFTMDCYFRQIWTDKRLAMNISGLDTVALNIQILDRIWFPDTVFYNGMKSFLHMITTPNRFIRIHPGGKVLFSQRLTVRALCKMNLQNYPLDTQICPLNVGSFAYSKKDVVYLWRQMDPVEMAFDMMLSQFDLMGYPVSNSTDLIKGAMHTILYVHFKLRRHMGYFLINVYVPCCLLVVLSWVSFWINREATSDRIALGTMTVLTMTFLGLESRNDLPRVSYTTALDVYIAMCFTFVLATMVQFAAVHSYTKHGYGEKMPDSPTTPDGEGDQEEQHQLLPPTKNRPSLIKRSIHGRRRFSRISIKRAASRVWRRLTMRRKRKKLEDERNSVSRIDKASRILFPLAFLIFNLLYSALYISLFL</sequence>
<evidence type="ECO:0000259" key="23">
    <source>
        <dbReference type="Pfam" id="PF02932"/>
    </source>
</evidence>
<keyword evidence="7" id="KW-0770">Synapse</keyword>
<evidence type="ECO:0000256" key="1">
    <source>
        <dbReference type="ARBA" id="ARBA00010180"/>
    </source>
</evidence>
<feature type="transmembrane region" description="Helical" evidence="20">
    <location>
        <begin position="273"/>
        <end position="290"/>
    </location>
</feature>
<keyword evidence="14" id="KW-0868">Chloride</keyword>
<feature type="transmembrane region" description="Helical" evidence="20">
    <location>
        <begin position="417"/>
        <end position="437"/>
    </location>
</feature>
<evidence type="ECO:0000256" key="10">
    <source>
        <dbReference type="ARBA" id="ARBA00023157"/>
    </source>
</evidence>
<evidence type="ECO:0000256" key="3">
    <source>
        <dbReference type="ARBA" id="ARBA00022475"/>
    </source>
</evidence>
<evidence type="ECO:0000256" key="15">
    <source>
        <dbReference type="ARBA" id="ARBA00023257"/>
    </source>
</evidence>
<keyword evidence="6 20" id="KW-1133">Transmembrane helix</keyword>
<evidence type="ECO:0000256" key="18">
    <source>
        <dbReference type="ARBA" id="ARBA00034104"/>
    </source>
</evidence>
<keyword evidence="15" id="KW-0628">Postsynaptic cell membrane</keyword>
<keyword evidence="3" id="KW-1003">Cell membrane</keyword>
<dbReference type="InterPro" id="IPR001390">
    <property type="entry name" value="GABAAa_rcpt"/>
</dbReference>
<feature type="transmembrane region" description="Helical" evidence="20">
    <location>
        <begin position="305"/>
        <end position="327"/>
    </location>
</feature>
<dbReference type="InterPro" id="IPR006201">
    <property type="entry name" value="Neur_channel"/>
</dbReference>
<feature type="signal peptide" evidence="20">
    <location>
        <begin position="1"/>
        <end position="25"/>
    </location>
</feature>
<protein>
    <recommendedName>
        <fullName evidence="19">Gamma-aminobutyric acid receptor subunit beta</fullName>
    </recommendedName>
</protein>
<evidence type="ECO:0000256" key="4">
    <source>
        <dbReference type="ARBA" id="ARBA00022692"/>
    </source>
</evidence>
<keyword evidence="2 20" id="KW-0813">Transport</keyword>
<keyword evidence="13" id="KW-0325">Glycoprotein</keyword>
<keyword evidence="8 20" id="KW-0406">Ion transport</keyword>
<dbReference type="CDD" id="cd19007">
    <property type="entry name" value="LGIC_ECD_GABAR_GRD-like"/>
    <property type="match status" value="1"/>
</dbReference>
<dbReference type="InterPro" id="IPR018000">
    <property type="entry name" value="Neurotransmitter_ion_chnl_CS"/>
</dbReference>
<evidence type="ECO:0000256" key="5">
    <source>
        <dbReference type="ARBA" id="ARBA00022729"/>
    </source>
</evidence>
<dbReference type="Gene3D" id="1.20.58.390">
    <property type="entry name" value="Neurotransmitter-gated ion-channel transmembrane domain"/>
    <property type="match status" value="1"/>
</dbReference>
<evidence type="ECO:0000256" key="19">
    <source>
        <dbReference type="ARBA" id="ARBA00071250"/>
    </source>
</evidence>
<dbReference type="PRINTS" id="PR01079">
    <property type="entry name" value="GABAARALPHA"/>
</dbReference>
<keyword evidence="4 20" id="KW-0812">Transmembrane</keyword>
<dbReference type="GO" id="GO:0004890">
    <property type="term" value="F:GABA-A receptor activity"/>
    <property type="evidence" value="ECO:0007669"/>
    <property type="project" value="InterPro"/>
</dbReference>
<dbReference type="SUPFAM" id="SSF63712">
    <property type="entry name" value="Nicotinic receptor ligand binding domain-like"/>
    <property type="match status" value="1"/>
</dbReference>
<keyword evidence="17 20" id="KW-0407">Ion channel</keyword>
<dbReference type="Gene3D" id="2.70.170.10">
    <property type="entry name" value="Neurotransmitter-gated ion-channel ligand-binding domain"/>
    <property type="match status" value="1"/>
</dbReference>
<comment type="caution">
    <text evidence="24">The sequence shown here is derived from an EMBL/GenBank/DDBJ whole genome shotgun (WGS) entry which is preliminary data.</text>
</comment>
<dbReference type="InterPro" id="IPR006029">
    <property type="entry name" value="Neurotrans-gated_channel_TM"/>
</dbReference>
<reference evidence="24" key="3">
    <citation type="submission" date="2023-05" db="EMBL/GenBank/DDBJ databases">
        <authorList>
            <person name="Smith C.H."/>
        </authorList>
    </citation>
    <scope>NUCLEOTIDE SEQUENCE</scope>
    <source>
        <strain evidence="24">CHS0354</strain>
        <tissue evidence="24">Mantle</tissue>
    </source>
</reference>
<evidence type="ECO:0000256" key="7">
    <source>
        <dbReference type="ARBA" id="ARBA00023018"/>
    </source>
</evidence>
<name>A0AAE0VGL8_9BIVA</name>
<evidence type="ECO:0000256" key="13">
    <source>
        <dbReference type="ARBA" id="ARBA00023180"/>
    </source>
</evidence>
<feature type="region of interest" description="Disordered" evidence="21">
    <location>
        <begin position="330"/>
        <end position="363"/>
    </location>
</feature>
<feature type="chain" id="PRO_5041773022" description="Gamma-aminobutyric acid receptor subunit beta" evidence="20">
    <location>
        <begin position="26"/>
        <end position="439"/>
    </location>
</feature>
<keyword evidence="5 20" id="KW-0732">Signal</keyword>
<keyword evidence="9 20" id="KW-0472">Membrane</keyword>
<evidence type="ECO:0000256" key="16">
    <source>
        <dbReference type="ARBA" id="ARBA00023286"/>
    </source>
</evidence>
<keyword evidence="12" id="KW-0869">Chloride channel</keyword>
<evidence type="ECO:0000256" key="6">
    <source>
        <dbReference type="ARBA" id="ARBA00022989"/>
    </source>
</evidence>
<dbReference type="PANTHER" id="PTHR18945">
    <property type="entry name" value="NEUROTRANSMITTER GATED ION CHANNEL"/>
    <property type="match status" value="1"/>
</dbReference>
<dbReference type="GO" id="GO:0005254">
    <property type="term" value="F:chloride channel activity"/>
    <property type="evidence" value="ECO:0007669"/>
    <property type="project" value="UniProtKB-KW"/>
</dbReference>
<evidence type="ECO:0000256" key="11">
    <source>
        <dbReference type="ARBA" id="ARBA00023170"/>
    </source>
</evidence>
<reference evidence="24" key="2">
    <citation type="journal article" date="2021" name="Genome Biol. Evol.">
        <title>Developing a high-quality reference genome for a parasitic bivalve with doubly uniparental inheritance (Bivalvia: Unionida).</title>
        <authorList>
            <person name="Smith C.H."/>
        </authorList>
    </citation>
    <scope>NUCLEOTIDE SEQUENCE</scope>
    <source>
        <strain evidence="24">CHS0354</strain>
        <tissue evidence="24">Mantle</tissue>
    </source>
</reference>
<dbReference type="NCBIfam" id="TIGR00860">
    <property type="entry name" value="LIC"/>
    <property type="match status" value="1"/>
</dbReference>
<feature type="domain" description="Neurotransmitter-gated ion-channel transmembrane" evidence="23">
    <location>
        <begin position="247"/>
        <end position="330"/>
    </location>
</feature>
<gene>
    <name evidence="24" type="ORF">CHS0354_012944</name>
</gene>
<keyword evidence="16" id="KW-1071">Ligand-gated ion channel</keyword>
<dbReference type="EMBL" id="JAEAOA010000779">
    <property type="protein sequence ID" value="KAK3576886.1"/>
    <property type="molecule type" value="Genomic_DNA"/>
</dbReference>
<dbReference type="SUPFAM" id="SSF90112">
    <property type="entry name" value="Neurotransmitter-gated ion-channel transmembrane pore"/>
    <property type="match status" value="1"/>
</dbReference>
<keyword evidence="25" id="KW-1185">Reference proteome</keyword>
<evidence type="ECO:0000256" key="8">
    <source>
        <dbReference type="ARBA" id="ARBA00023065"/>
    </source>
</evidence>
<evidence type="ECO:0000256" key="17">
    <source>
        <dbReference type="ARBA" id="ARBA00023303"/>
    </source>
</evidence>
<reference evidence="24" key="1">
    <citation type="journal article" date="2021" name="Genome Biol. Evol.">
        <title>A High-Quality Reference Genome for a Parasitic Bivalve with Doubly Uniparental Inheritance (Bivalvia: Unionida).</title>
        <authorList>
            <person name="Smith C.H."/>
        </authorList>
    </citation>
    <scope>NUCLEOTIDE SEQUENCE</scope>
    <source>
        <strain evidence="24">CHS0354</strain>
    </source>
</reference>
<dbReference type="InterPro" id="IPR036719">
    <property type="entry name" value="Neuro-gated_channel_TM_sf"/>
</dbReference>
<dbReference type="PROSITE" id="PS00236">
    <property type="entry name" value="NEUROTR_ION_CHANNEL"/>
    <property type="match status" value="1"/>
</dbReference>
<dbReference type="InterPro" id="IPR038050">
    <property type="entry name" value="Neuro_actylchol_rec"/>
</dbReference>
<dbReference type="AlphaFoldDB" id="A0AAE0VGL8"/>
<comment type="subcellular location">
    <subcellularLocation>
        <location evidence="18">Postsynaptic cell membrane</location>
        <topology evidence="18">Multi-pass membrane protein</topology>
    </subcellularLocation>
</comment>
<accession>A0AAE0VGL8</accession>
<evidence type="ECO:0000259" key="22">
    <source>
        <dbReference type="Pfam" id="PF02931"/>
    </source>
</evidence>
<dbReference type="InterPro" id="IPR006202">
    <property type="entry name" value="Neur_chan_lig-bd"/>
</dbReference>
<evidence type="ECO:0000313" key="24">
    <source>
        <dbReference type="EMBL" id="KAK3576886.1"/>
    </source>
</evidence>
<dbReference type="GO" id="GO:0034707">
    <property type="term" value="C:chloride channel complex"/>
    <property type="evidence" value="ECO:0007669"/>
    <property type="project" value="UniProtKB-KW"/>
</dbReference>
<keyword evidence="10" id="KW-1015">Disulfide bond</keyword>
<dbReference type="InterPro" id="IPR006028">
    <property type="entry name" value="GABAA/Glycine_rcpt"/>
</dbReference>
<evidence type="ECO:0000256" key="14">
    <source>
        <dbReference type="ARBA" id="ARBA00023214"/>
    </source>
</evidence>
<evidence type="ECO:0000256" key="12">
    <source>
        <dbReference type="ARBA" id="ARBA00023173"/>
    </source>
</evidence>
<keyword evidence="11" id="KW-0675">Receptor</keyword>
<dbReference type="PRINTS" id="PR00252">
    <property type="entry name" value="NRIONCHANNEL"/>
</dbReference>
<evidence type="ECO:0000313" key="25">
    <source>
        <dbReference type="Proteomes" id="UP001195483"/>
    </source>
</evidence>
<feature type="domain" description="Neurotransmitter-gated ion-channel ligand-binding" evidence="22">
    <location>
        <begin position="37"/>
        <end position="239"/>
    </location>
</feature>
<feature type="transmembrane region" description="Helical" evidence="20">
    <location>
        <begin position="240"/>
        <end position="261"/>
    </location>
</feature>